<organism evidence="2 3">
    <name type="scientific">Gottschalkia purinilytica</name>
    <name type="common">Clostridium purinilyticum</name>
    <dbReference type="NCBI Taxonomy" id="1503"/>
    <lineage>
        <taxon>Bacteria</taxon>
        <taxon>Bacillati</taxon>
        <taxon>Bacillota</taxon>
        <taxon>Tissierellia</taxon>
        <taxon>Tissierellales</taxon>
        <taxon>Gottschalkiaceae</taxon>
        <taxon>Gottschalkia</taxon>
    </lineage>
</organism>
<keyword evidence="1" id="KW-1133">Transmembrane helix</keyword>
<reference evidence="3" key="1">
    <citation type="submission" date="2015-07" db="EMBL/GenBank/DDBJ databases">
        <title>Draft genome sequence of the purine-degrading Gottschalkia purinilyticum DSM 1384 (formerly Clostridium purinilyticum).</title>
        <authorList>
            <person name="Poehlein A."/>
            <person name="Schiel-Bengelsdorf B."/>
            <person name="Bengelsdorf F.R."/>
            <person name="Daniel R."/>
            <person name="Duerre P."/>
        </authorList>
    </citation>
    <scope>NUCLEOTIDE SEQUENCE [LARGE SCALE GENOMIC DNA]</scope>
    <source>
        <strain evidence="3">DSM 1384</strain>
    </source>
</reference>
<name>A0A0L0WEW5_GOTPU</name>
<protein>
    <submittedName>
        <fullName evidence="2">Uncharacterized protein</fullName>
    </submittedName>
</protein>
<dbReference type="AlphaFoldDB" id="A0A0L0WEW5"/>
<sequence>MKLKNKINVKKSLIVFPIVFVLLISSVVGVLSFTSLLNPENGASTSDKPVDIKELINDKTALEIFNIIQNFNNYVDKEITLNAQFLKFDNNEYSIGVESKLKNDEEMIFDIVADFSEIGIPKDISDSDWVEVKGVIKSVKRQHEDHEHDAPKLVVQSIKKVDKK</sequence>
<keyword evidence="1" id="KW-0812">Transmembrane</keyword>
<keyword evidence="3" id="KW-1185">Reference proteome</keyword>
<dbReference type="OrthoDB" id="3035536at2"/>
<evidence type="ECO:0000256" key="1">
    <source>
        <dbReference type="SAM" id="Phobius"/>
    </source>
</evidence>
<evidence type="ECO:0000313" key="2">
    <source>
        <dbReference type="EMBL" id="KNF09971.1"/>
    </source>
</evidence>
<keyword evidence="1" id="KW-0472">Membrane</keyword>
<gene>
    <name evidence="2" type="ORF">CLPU_1c01360</name>
</gene>
<comment type="caution">
    <text evidence="2">The sequence shown here is derived from an EMBL/GenBank/DDBJ whole genome shotgun (WGS) entry which is preliminary data.</text>
</comment>
<dbReference type="EMBL" id="LGSS01000001">
    <property type="protein sequence ID" value="KNF09971.1"/>
    <property type="molecule type" value="Genomic_DNA"/>
</dbReference>
<dbReference type="Proteomes" id="UP000037267">
    <property type="component" value="Unassembled WGS sequence"/>
</dbReference>
<dbReference type="RefSeq" id="WP_050353706.1">
    <property type="nucleotide sequence ID" value="NZ_LGSS01000001.1"/>
</dbReference>
<proteinExistence type="predicted"/>
<evidence type="ECO:0000313" key="3">
    <source>
        <dbReference type="Proteomes" id="UP000037267"/>
    </source>
</evidence>
<accession>A0A0L0WEW5</accession>
<feature type="transmembrane region" description="Helical" evidence="1">
    <location>
        <begin position="12"/>
        <end position="37"/>
    </location>
</feature>